<dbReference type="Pfam" id="PF19516">
    <property type="entry name" value="DUF6049"/>
    <property type="match status" value="1"/>
</dbReference>
<reference evidence="3 4" key="1">
    <citation type="submission" date="2016-07" db="EMBL/GenBank/DDBJ databases">
        <title>High microdiversification within the ubiquitous acI lineage of Actinobacteria.</title>
        <authorList>
            <person name="Neuenschwander S.M."/>
            <person name="Salcher M."/>
            <person name="Ghai R."/>
            <person name="Pernthaler J."/>
        </authorList>
    </citation>
    <scope>NUCLEOTIDE SEQUENCE [LARGE SCALE GENOMIC DNA]</scope>
    <source>
        <strain evidence="3">MMS-IIB-76</strain>
    </source>
</reference>
<sequence>MKKVAIVLLALIAFGVTPADAATPVVRITDKPHKDFEGKFRNNELATLITPEGKLGKIVYNPANSRKTWVIDPALIDEIADMADGYSIAGEEDKAGQLAAQSWLFALKFTTLNNPVIALPYGNPDQSLAKRLAPSELRFYSLFGKQRLELQLGRPVIAENGWSKGASRLNSPFKALYTENRRMLTGLSTISTAPEITALRARLGTVMNPALDESERVFFSYSATRAVQAMTAKLRVIPGRYQLTSTTAKLPVTLVNSFDTPTVVNLSLIPLNSRITIENVNNIQLAAKSRQQLTLEVNVIAPGSVLVNAQFMNSEGQLVGEQSELALSATIIDSRVAWFTTAAAVLLFLGAITQSVRRVRKSRK</sequence>
<dbReference type="Proteomes" id="UP000217194">
    <property type="component" value="Chromosome"/>
</dbReference>
<keyword evidence="1" id="KW-1133">Transmembrane helix</keyword>
<keyword evidence="2" id="KW-0732">Signal</keyword>
<dbReference type="InterPro" id="IPR046112">
    <property type="entry name" value="DUF6049"/>
</dbReference>
<gene>
    <name evidence="3" type="ORF">A1sIIB76_06755</name>
</gene>
<dbReference type="EMBL" id="CP016778">
    <property type="protein sequence ID" value="ASY23211.1"/>
    <property type="molecule type" value="Genomic_DNA"/>
</dbReference>
<evidence type="ECO:0000256" key="2">
    <source>
        <dbReference type="SAM" id="SignalP"/>
    </source>
</evidence>
<organism evidence="3 4">
    <name type="scientific">Candidatus Planktophila versatilis</name>
    <dbReference type="NCBI Taxonomy" id="1884905"/>
    <lineage>
        <taxon>Bacteria</taxon>
        <taxon>Bacillati</taxon>
        <taxon>Actinomycetota</taxon>
        <taxon>Actinomycetes</taxon>
        <taxon>Candidatus Nanopelagicales</taxon>
        <taxon>Candidatus Nanopelagicaceae</taxon>
        <taxon>Candidatus Planktophila</taxon>
    </lineage>
</organism>
<dbReference type="AlphaFoldDB" id="A0AAC9YXA2"/>
<protein>
    <recommendedName>
        <fullName evidence="5">DUF2330 domain-containing protein</fullName>
    </recommendedName>
</protein>
<dbReference type="RefSeq" id="WP_095697327.1">
    <property type="nucleotide sequence ID" value="NZ_CP016778.1"/>
</dbReference>
<evidence type="ECO:0000256" key="1">
    <source>
        <dbReference type="SAM" id="Phobius"/>
    </source>
</evidence>
<feature type="signal peptide" evidence="2">
    <location>
        <begin position="1"/>
        <end position="21"/>
    </location>
</feature>
<name>A0AAC9YXA2_9ACTN</name>
<accession>A0AAC9YXA2</accession>
<evidence type="ECO:0008006" key="5">
    <source>
        <dbReference type="Google" id="ProtNLM"/>
    </source>
</evidence>
<feature type="chain" id="PRO_5042171336" description="DUF2330 domain-containing protein" evidence="2">
    <location>
        <begin position="22"/>
        <end position="364"/>
    </location>
</feature>
<keyword evidence="1" id="KW-0472">Membrane</keyword>
<feature type="transmembrane region" description="Helical" evidence="1">
    <location>
        <begin position="336"/>
        <end position="356"/>
    </location>
</feature>
<evidence type="ECO:0000313" key="3">
    <source>
        <dbReference type="EMBL" id="ASY23211.1"/>
    </source>
</evidence>
<proteinExistence type="predicted"/>
<keyword evidence="1" id="KW-0812">Transmembrane</keyword>
<evidence type="ECO:0000313" key="4">
    <source>
        <dbReference type="Proteomes" id="UP000217194"/>
    </source>
</evidence>